<feature type="compositionally biased region" description="Polar residues" evidence="1">
    <location>
        <begin position="8"/>
        <end position="21"/>
    </location>
</feature>
<evidence type="ECO:0000256" key="1">
    <source>
        <dbReference type="SAM" id="MobiDB-lite"/>
    </source>
</evidence>
<organism evidence="2 3">
    <name type="scientific">Novimethylophilus kurashikiensis</name>
    <dbReference type="NCBI Taxonomy" id="1825523"/>
    <lineage>
        <taxon>Bacteria</taxon>
        <taxon>Pseudomonadati</taxon>
        <taxon>Pseudomonadota</taxon>
        <taxon>Betaproteobacteria</taxon>
        <taxon>Nitrosomonadales</taxon>
        <taxon>Methylophilaceae</taxon>
        <taxon>Novimethylophilus</taxon>
    </lineage>
</organism>
<dbReference type="EMBL" id="BDOQ01000007">
    <property type="protein sequence ID" value="GBG14351.1"/>
    <property type="molecule type" value="Genomic_DNA"/>
</dbReference>
<accession>A0A2R5FCC0</accession>
<sequence>MARHVNQRAFTVNPNRVNENPQPRPEPKRQKTLVEIDLGEADYEAPSRLGASFHLLLTGQSRAGGVY</sequence>
<name>A0A2R5FCC0_9PROT</name>
<evidence type="ECO:0000313" key="2">
    <source>
        <dbReference type="EMBL" id="GBG14351.1"/>
    </source>
</evidence>
<reference evidence="2 3" key="1">
    <citation type="journal article" date="2018" name="Environ. Microbiol.">
        <title>Isolation and genomic characterization of Novimethylophilus kurashikiensis gen. nov. sp. nov., a new lanthanide-dependent methylotrophic species of Methylophilaceae.</title>
        <authorList>
            <person name="Lv H."/>
            <person name="Sahin N."/>
            <person name="Tani A."/>
        </authorList>
    </citation>
    <scope>NUCLEOTIDE SEQUENCE [LARGE SCALE GENOMIC DNA]</scope>
    <source>
        <strain evidence="2 3">La2-4</strain>
    </source>
</reference>
<evidence type="ECO:0000313" key="3">
    <source>
        <dbReference type="Proteomes" id="UP000245081"/>
    </source>
</evidence>
<dbReference type="Proteomes" id="UP000245081">
    <property type="component" value="Unassembled WGS sequence"/>
</dbReference>
<dbReference type="RefSeq" id="WP_109015544.1">
    <property type="nucleotide sequence ID" value="NZ_BDOQ01000007.1"/>
</dbReference>
<gene>
    <name evidence="2" type="ORF">NMK_1950</name>
</gene>
<feature type="region of interest" description="Disordered" evidence="1">
    <location>
        <begin position="1"/>
        <end position="30"/>
    </location>
</feature>
<comment type="caution">
    <text evidence="2">The sequence shown here is derived from an EMBL/GenBank/DDBJ whole genome shotgun (WGS) entry which is preliminary data.</text>
</comment>
<dbReference type="AlphaFoldDB" id="A0A2R5FCC0"/>
<proteinExistence type="predicted"/>
<keyword evidence="3" id="KW-1185">Reference proteome</keyword>
<protein>
    <submittedName>
        <fullName evidence="2">Uncharacterized protein</fullName>
    </submittedName>
</protein>